<protein>
    <recommendedName>
        <fullName evidence="3">Capsid protein</fullName>
    </recommendedName>
</protein>
<sequence length="191" mass="21132">MGVIKQGTESYERIGDKIKPKRLRVSGIVSIQSTSFNTSQNLYARIVIASQKTIKTGAFVGTALQQTAYLLKPNFPSLPQTSFSGQADEFNWPINTDLFRVYMDKIVKLSPVYTLTANQSVCPTPTTAFRWSYTFKSLPTAFTFDDSNPDWVNNFAPFLAMGYGYADGTGPDVVATKLISNVYSALSYEDA</sequence>
<evidence type="ECO:0000313" key="1">
    <source>
        <dbReference type="EMBL" id="MBV6343415.1"/>
    </source>
</evidence>
<evidence type="ECO:0008006" key="3">
    <source>
        <dbReference type="Google" id="ProtNLM"/>
    </source>
</evidence>
<gene>
    <name evidence="1" type="ORF">HWQ67_17725</name>
</gene>
<dbReference type="RefSeq" id="WP_218254032.1">
    <property type="nucleotide sequence ID" value="NZ_JABXWD010000581.1"/>
</dbReference>
<accession>A0ABS6S3I9</accession>
<comment type="caution">
    <text evidence="1">The sequence shown here is derived from an EMBL/GenBank/DDBJ whole genome shotgun (WGS) entry which is preliminary data.</text>
</comment>
<name>A0ABS6S3I9_9BACT</name>
<dbReference type="Proteomes" id="UP001196980">
    <property type="component" value="Unassembled WGS sequence"/>
</dbReference>
<reference evidence="1 2" key="1">
    <citation type="journal article" date="2020" name="J Geophys Res Biogeosci">
        <title>Magnetotaxis as an Adaptation to Enable Bacterial Shuttling of Microbial Sulfur and Sulfur Cycling Across Aquatic Oxic#Anoxic Interfaces.</title>
        <authorList>
            <person name="Li J."/>
            <person name="Liu P."/>
            <person name="Wang J."/>
            <person name="Roberts A.P."/>
            <person name="Pan Y."/>
        </authorList>
    </citation>
    <scope>NUCLEOTIDE SEQUENCE [LARGE SCALE GENOMIC DNA]</scope>
    <source>
        <strain evidence="1 2">MYR-1_YQ</strain>
    </source>
</reference>
<proteinExistence type="predicted"/>
<organism evidence="1 2">
    <name type="scientific">Candidatus Magnetobacterium casense</name>
    <dbReference type="NCBI Taxonomy" id="1455061"/>
    <lineage>
        <taxon>Bacteria</taxon>
        <taxon>Pseudomonadati</taxon>
        <taxon>Nitrospirota</taxon>
        <taxon>Thermodesulfovibrionia</taxon>
        <taxon>Thermodesulfovibrionales</taxon>
        <taxon>Candidatus Magnetobacteriaceae</taxon>
        <taxon>Candidatus Magnetobacterium</taxon>
    </lineage>
</organism>
<dbReference type="EMBL" id="JABXWD010000581">
    <property type="protein sequence ID" value="MBV6343415.1"/>
    <property type="molecule type" value="Genomic_DNA"/>
</dbReference>
<evidence type="ECO:0000313" key="2">
    <source>
        <dbReference type="Proteomes" id="UP001196980"/>
    </source>
</evidence>
<keyword evidence="2" id="KW-1185">Reference proteome</keyword>